<dbReference type="PATRIC" id="fig|883079.3.peg.319"/>
<dbReference type="OrthoDB" id="9794786at2"/>
<dbReference type="EMBL" id="AGWY01000001">
    <property type="protein sequence ID" value="EKS42764.1"/>
    <property type="molecule type" value="Genomic_DNA"/>
</dbReference>
<accession>K8PPP1</accession>
<name>K8PPP1_9BRAD</name>
<evidence type="ECO:0000313" key="3">
    <source>
        <dbReference type="Proteomes" id="UP000001095"/>
    </source>
</evidence>
<dbReference type="RefSeq" id="WP_002711173.1">
    <property type="nucleotide sequence ID" value="NZ_KB375281.1"/>
</dbReference>
<proteinExistence type="predicted"/>
<comment type="caution">
    <text evidence="2">The sequence shown here is derived from an EMBL/GenBank/DDBJ whole genome shotgun (WGS) entry which is preliminary data.</text>
</comment>
<feature type="domain" description="DUF4332" evidence="1">
    <location>
        <begin position="15"/>
        <end position="134"/>
    </location>
</feature>
<dbReference type="InterPro" id="IPR025567">
    <property type="entry name" value="DUF4332"/>
</dbReference>
<gene>
    <name evidence="2" type="ORF">HMPREF9696_00307</name>
</gene>
<reference evidence="2 3" key="1">
    <citation type="submission" date="2012-04" db="EMBL/GenBank/DDBJ databases">
        <title>The Genome Sequence of Afipia clevelandensis ATCC 49720.</title>
        <authorList>
            <consortium name="The Broad Institute Genome Sequencing Platform"/>
            <person name="Earl A."/>
            <person name="Ward D."/>
            <person name="Feldgarden M."/>
            <person name="Gevers D."/>
            <person name="Huys G."/>
            <person name="Walker B."/>
            <person name="Young S.K."/>
            <person name="Zeng Q."/>
            <person name="Gargeya S."/>
            <person name="Fitzgerald M."/>
            <person name="Haas B."/>
            <person name="Abouelleil A."/>
            <person name="Alvarado L."/>
            <person name="Arachchi H.M."/>
            <person name="Berlin A."/>
            <person name="Chapman S.B."/>
            <person name="Goldberg J."/>
            <person name="Griggs A."/>
            <person name="Gujja S."/>
            <person name="Hansen M."/>
            <person name="Howarth C."/>
            <person name="Imamovic A."/>
            <person name="Larimer J."/>
            <person name="McCowen C."/>
            <person name="Montmayeur A."/>
            <person name="Murphy C."/>
            <person name="Neiman D."/>
            <person name="Pearson M."/>
            <person name="Priest M."/>
            <person name="Roberts A."/>
            <person name="Saif S."/>
            <person name="Shea T."/>
            <person name="Sisk P."/>
            <person name="Sykes S."/>
            <person name="Wortman J."/>
            <person name="Nusbaum C."/>
            <person name="Birren B."/>
        </authorList>
    </citation>
    <scope>NUCLEOTIDE SEQUENCE [LARGE SCALE GENOMIC DNA]</scope>
    <source>
        <strain evidence="2 3">ATCC 49720</strain>
    </source>
</reference>
<sequence length="140" mass="15220">MSNSFPAYPLSNIDGLGPHAQARLKAEGIRTTAALLESASTPKGRKALAAKTGLSEQQLLAWANIADCMRIKGMGKAKAELLRAAGVVTVREFVQRNPQRLAQAMKEANDKRKLVQVLPSDKSVAELIQRARKLPLKISY</sequence>
<organism evidence="2 3">
    <name type="scientific">Afipia clevelandensis ATCC 49720</name>
    <dbReference type="NCBI Taxonomy" id="883079"/>
    <lineage>
        <taxon>Bacteria</taxon>
        <taxon>Pseudomonadati</taxon>
        <taxon>Pseudomonadota</taxon>
        <taxon>Alphaproteobacteria</taxon>
        <taxon>Hyphomicrobiales</taxon>
        <taxon>Nitrobacteraceae</taxon>
        <taxon>Afipia</taxon>
    </lineage>
</organism>
<protein>
    <recommendedName>
        <fullName evidence="1">DUF4332 domain-containing protein</fullName>
    </recommendedName>
</protein>
<dbReference type="Pfam" id="PF14229">
    <property type="entry name" value="DUF4332"/>
    <property type="match status" value="1"/>
</dbReference>
<dbReference type="AlphaFoldDB" id="K8PPP1"/>
<evidence type="ECO:0000313" key="2">
    <source>
        <dbReference type="EMBL" id="EKS42764.1"/>
    </source>
</evidence>
<dbReference type="Proteomes" id="UP000001095">
    <property type="component" value="Unassembled WGS sequence"/>
</dbReference>
<dbReference type="Gene3D" id="1.10.150.20">
    <property type="entry name" value="5' to 3' exonuclease, C-terminal subdomain"/>
    <property type="match status" value="2"/>
</dbReference>
<evidence type="ECO:0000259" key="1">
    <source>
        <dbReference type="Pfam" id="PF14229"/>
    </source>
</evidence>
<dbReference type="HOGENOM" id="CLU_117602_1_0_5"/>
<keyword evidence="3" id="KW-1185">Reference proteome</keyword>